<dbReference type="AlphaFoldDB" id="A0A9W6WSG4"/>
<keyword evidence="2" id="KW-1185">Reference proteome</keyword>
<dbReference type="PANTHER" id="PTHR19446">
    <property type="entry name" value="REVERSE TRANSCRIPTASES"/>
    <property type="match status" value="1"/>
</dbReference>
<dbReference type="EMBL" id="BSXT01000020">
    <property type="protein sequence ID" value="GMF14993.1"/>
    <property type="molecule type" value="Genomic_DNA"/>
</dbReference>
<evidence type="ECO:0000313" key="1">
    <source>
        <dbReference type="EMBL" id="GMF14993.1"/>
    </source>
</evidence>
<sequence>MTQLKRVARLKMTHGYRQQIHRIKRQLDKCERTGDDGGDRAKLVEALNLLQEARRVLRKRALATSTSWSAKATKKCFFRRICNKFGNNTIPTLVQTNVARNREHNDKANILADSWMEIFNGSAEDKASIDKFIEQYSGKWKKIDMADLDAEFSEVEVQAAIDKCKSGKACGPDELPNEWYRDHGKALVPVLTRIVNDCMGEGHPPSSFLEAYIFQLAKVGTRPTHTTTVLLPS</sequence>
<protein>
    <submittedName>
        <fullName evidence="1">Unnamed protein product</fullName>
    </submittedName>
</protein>
<organism evidence="1 2">
    <name type="scientific">Phytophthora fragariaefolia</name>
    <dbReference type="NCBI Taxonomy" id="1490495"/>
    <lineage>
        <taxon>Eukaryota</taxon>
        <taxon>Sar</taxon>
        <taxon>Stramenopiles</taxon>
        <taxon>Oomycota</taxon>
        <taxon>Peronosporomycetes</taxon>
        <taxon>Peronosporales</taxon>
        <taxon>Peronosporaceae</taxon>
        <taxon>Phytophthora</taxon>
    </lineage>
</organism>
<dbReference type="Proteomes" id="UP001165121">
    <property type="component" value="Unassembled WGS sequence"/>
</dbReference>
<reference evidence="1" key="1">
    <citation type="submission" date="2023-04" db="EMBL/GenBank/DDBJ databases">
        <title>Phytophthora fragariaefolia NBRC 109709.</title>
        <authorList>
            <person name="Ichikawa N."/>
            <person name="Sato H."/>
            <person name="Tonouchi N."/>
        </authorList>
    </citation>
    <scope>NUCLEOTIDE SEQUENCE</scope>
    <source>
        <strain evidence="1">NBRC 109709</strain>
    </source>
</reference>
<evidence type="ECO:0000313" key="2">
    <source>
        <dbReference type="Proteomes" id="UP001165121"/>
    </source>
</evidence>
<comment type="caution">
    <text evidence="1">The sequence shown here is derived from an EMBL/GenBank/DDBJ whole genome shotgun (WGS) entry which is preliminary data.</text>
</comment>
<name>A0A9W6WSG4_9STRA</name>
<dbReference type="OrthoDB" id="418748at2759"/>
<proteinExistence type="predicted"/>
<accession>A0A9W6WSG4</accession>
<gene>
    <name evidence="1" type="ORF">Pfra01_000025600</name>
</gene>